<keyword evidence="4 9" id="KW-0808">Transferase</keyword>
<comment type="function">
    <text evidence="9">Catalyzes the methylthiolation of an aspartic acid residue of ribosomal protein uS12.</text>
</comment>
<dbReference type="PANTHER" id="PTHR43837">
    <property type="entry name" value="RIBOSOMAL PROTEIN S12 METHYLTHIOTRANSFERASE RIMO"/>
    <property type="match status" value="1"/>
</dbReference>
<dbReference type="Pfam" id="PF04055">
    <property type="entry name" value="Radical_SAM"/>
    <property type="match status" value="1"/>
</dbReference>
<evidence type="ECO:0000259" key="12">
    <source>
        <dbReference type="PROSITE" id="PS51449"/>
    </source>
</evidence>
<dbReference type="SFLD" id="SFLDF00274">
    <property type="entry name" value="ribosomal_protein_S12_methylth"/>
    <property type="match status" value="1"/>
</dbReference>
<keyword evidence="14" id="KW-0687">Ribonucleoprotein</keyword>
<dbReference type="Gene3D" id="3.80.30.20">
    <property type="entry name" value="tm_1862 like domain"/>
    <property type="match status" value="1"/>
</dbReference>
<dbReference type="NCBIfam" id="TIGR00089">
    <property type="entry name" value="MiaB/RimO family radical SAM methylthiotransferase"/>
    <property type="match status" value="1"/>
</dbReference>
<dbReference type="SFLD" id="SFLDG01061">
    <property type="entry name" value="methylthiotransferase"/>
    <property type="match status" value="1"/>
</dbReference>
<protein>
    <recommendedName>
        <fullName evidence="9">Ribosomal protein uS12 methylthiotransferase RimO</fullName>
        <shortName evidence="9">uS12 MTTase</shortName>
        <shortName evidence="9">uS12 methylthiotransferase</shortName>
        <ecNumber evidence="9">2.8.4.4</ecNumber>
    </recommendedName>
    <alternativeName>
        <fullName evidence="9">Ribosomal protein uS12 (aspartate-C(3))-methylthiotransferase</fullName>
    </alternativeName>
    <alternativeName>
        <fullName evidence="9">Ribosome maturation factor RimO</fullName>
    </alternativeName>
</protein>
<evidence type="ECO:0000256" key="1">
    <source>
        <dbReference type="ARBA" id="ARBA00003234"/>
    </source>
</evidence>
<evidence type="ECO:0000259" key="13">
    <source>
        <dbReference type="PROSITE" id="PS51918"/>
    </source>
</evidence>
<dbReference type="InterPro" id="IPR005840">
    <property type="entry name" value="Ribosomal_uS12_MeSTrfase_RimO"/>
</dbReference>
<keyword evidence="2 9" id="KW-0004">4Fe-4S</keyword>
<feature type="binding site" evidence="9">
    <location>
        <position position="165"/>
    </location>
    <ligand>
        <name>[4Fe-4S] cluster</name>
        <dbReference type="ChEBI" id="CHEBI:49883"/>
        <label>2</label>
        <note>4Fe-4S-S-AdoMet</note>
    </ligand>
</feature>
<dbReference type="PROSITE" id="PS50926">
    <property type="entry name" value="TRAM"/>
    <property type="match status" value="1"/>
</dbReference>
<dbReference type="SFLD" id="SFLDS00029">
    <property type="entry name" value="Radical_SAM"/>
    <property type="match status" value="1"/>
</dbReference>
<dbReference type="GO" id="GO:0005840">
    <property type="term" value="C:ribosome"/>
    <property type="evidence" value="ECO:0007669"/>
    <property type="project" value="UniProtKB-KW"/>
</dbReference>
<evidence type="ECO:0000256" key="4">
    <source>
        <dbReference type="ARBA" id="ARBA00022679"/>
    </source>
</evidence>
<dbReference type="Gene3D" id="2.40.50.140">
    <property type="entry name" value="Nucleic acid-binding proteins"/>
    <property type="match status" value="1"/>
</dbReference>
<evidence type="ECO:0000259" key="11">
    <source>
        <dbReference type="PROSITE" id="PS50926"/>
    </source>
</evidence>
<keyword evidence="5 9" id="KW-0949">S-adenosyl-L-methionine</keyword>
<keyword evidence="6 9" id="KW-0479">Metal-binding</keyword>
<dbReference type="STRING" id="1297742.A176_005505"/>
<evidence type="ECO:0000256" key="3">
    <source>
        <dbReference type="ARBA" id="ARBA00022490"/>
    </source>
</evidence>
<dbReference type="OrthoDB" id="9805215at2"/>
<evidence type="ECO:0000256" key="5">
    <source>
        <dbReference type="ARBA" id="ARBA00022691"/>
    </source>
</evidence>
<comment type="function">
    <text evidence="1">Catalyzes the methylthiolation of N6-(dimethylallyl)adenosine (i(6)A), leading to the formation of 2-methylthio-N6-(dimethylallyl)adenosine (ms(2)i(6)A) at position 37 in tRNAs that read codons beginning with uridine.</text>
</comment>
<organism evidence="14 15">
    <name type="scientific">Pseudomyxococcus hansupus</name>
    <dbReference type="NCBI Taxonomy" id="1297742"/>
    <lineage>
        <taxon>Bacteria</taxon>
        <taxon>Pseudomonadati</taxon>
        <taxon>Myxococcota</taxon>
        <taxon>Myxococcia</taxon>
        <taxon>Myxococcales</taxon>
        <taxon>Cystobacterineae</taxon>
        <taxon>Myxococcaceae</taxon>
        <taxon>Pseudomyxococcus</taxon>
    </lineage>
</organism>
<dbReference type="GO" id="GO:0103039">
    <property type="term" value="F:protein methylthiotransferase activity"/>
    <property type="evidence" value="ECO:0007669"/>
    <property type="project" value="UniProtKB-EC"/>
</dbReference>
<dbReference type="PROSITE" id="PS51918">
    <property type="entry name" value="RADICAL_SAM"/>
    <property type="match status" value="1"/>
</dbReference>
<dbReference type="InterPro" id="IPR038135">
    <property type="entry name" value="Methylthiotransferase_N_sf"/>
</dbReference>
<dbReference type="InterPro" id="IPR012340">
    <property type="entry name" value="NA-bd_OB-fold"/>
</dbReference>
<dbReference type="NCBIfam" id="TIGR01125">
    <property type="entry name" value="30S ribosomal protein S12 methylthiotransferase RimO"/>
    <property type="match status" value="1"/>
</dbReference>
<feature type="binding site" evidence="9">
    <location>
        <position position="86"/>
    </location>
    <ligand>
        <name>[4Fe-4S] cluster</name>
        <dbReference type="ChEBI" id="CHEBI:49883"/>
        <label>1</label>
    </ligand>
</feature>
<evidence type="ECO:0000256" key="2">
    <source>
        <dbReference type="ARBA" id="ARBA00022485"/>
    </source>
</evidence>
<feature type="binding site" evidence="9">
    <location>
        <position position="16"/>
    </location>
    <ligand>
        <name>[4Fe-4S] cluster</name>
        <dbReference type="ChEBI" id="CHEBI:49883"/>
        <label>1</label>
    </ligand>
</feature>
<dbReference type="PROSITE" id="PS01278">
    <property type="entry name" value="MTTASE_RADICAL"/>
    <property type="match status" value="1"/>
</dbReference>
<dbReference type="AlphaFoldDB" id="A0A0H4X3Z4"/>
<accession>A0A0H4X3Z4</accession>
<comment type="subcellular location">
    <subcellularLocation>
        <location evidence="9">Cytoplasm</location>
    </subcellularLocation>
</comment>
<dbReference type="HAMAP" id="MF_01865">
    <property type="entry name" value="MTTase_RimO"/>
    <property type="match status" value="1"/>
</dbReference>
<dbReference type="SMART" id="SM00729">
    <property type="entry name" value="Elp3"/>
    <property type="match status" value="1"/>
</dbReference>
<dbReference type="EMBL" id="CP012109">
    <property type="protein sequence ID" value="AKQ68593.1"/>
    <property type="molecule type" value="Genomic_DNA"/>
</dbReference>
<keyword evidence="3 9" id="KW-0963">Cytoplasm</keyword>
<dbReference type="GO" id="GO:0035599">
    <property type="term" value="F:aspartic acid methylthiotransferase activity"/>
    <property type="evidence" value="ECO:0007669"/>
    <property type="project" value="TreeGrafter"/>
</dbReference>
<dbReference type="Pfam" id="PF00919">
    <property type="entry name" value="UPF0004"/>
    <property type="match status" value="1"/>
</dbReference>
<dbReference type="Gene3D" id="3.40.50.12160">
    <property type="entry name" value="Methylthiotransferase, N-terminal domain"/>
    <property type="match status" value="1"/>
</dbReference>
<feature type="binding site" evidence="9">
    <location>
        <position position="162"/>
    </location>
    <ligand>
        <name>[4Fe-4S] cluster</name>
        <dbReference type="ChEBI" id="CHEBI:49883"/>
        <label>2</label>
        <note>4Fe-4S-S-AdoMet</note>
    </ligand>
</feature>
<dbReference type="InterPro" id="IPR002792">
    <property type="entry name" value="TRAM_dom"/>
</dbReference>
<keyword evidence="8 9" id="KW-0411">Iron-sulfur</keyword>
<comment type="similarity">
    <text evidence="9">Belongs to the methylthiotransferase family. RimO subfamily.</text>
</comment>
<dbReference type="GO" id="GO:0046872">
    <property type="term" value="F:metal ion binding"/>
    <property type="evidence" value="ECO:0007669"/>
    <property type="project" value="UniProtKB-KW"/>
</dbReference>
<dbReference type="GO" id="GO:0051539">
    <property type="term" value="F:4 iron, 4 sulfur cluster binding"/>
    <property type="evidence" value="ECO:0007669"/>
    <property type="project" value="UniProtKB-UniRule"/>
</dbReference>
<evidence type="ECO:0000256" key="10">
    <source>
        <dbReference type="SAM" id="MobiDB-lite"/>
    </source>
</evidence>
<dbReference type="eggNOG" id="COG0621">
    <property type="taxonomic scope" value="Bacteria"/>
</dbReference>
<gene>
    <name evidence="9" type="primary">rimO</name>
    <name evidence="14" type="ORF">A176_005505</name>
</gene>
<dbReference type="InterPro" id="IPR023404">
    <property type="entry name" value="rSAM_horseshoe"/>
</dbReference>
<evidence type="ECO:0000313" key="15">
    <source>
        <dbReference type="Proteomes" id="UP000009026"/>
    </source>
</evidence>
<evidence type="ECO:0000256" key="7">
    <source>
        <dbReference type="ARBA" id="ARBA00023004"/>
    </source>
</evidence>
<dbReference type="GO" id="GO:0005829">
    <property type="term" value="C:cytosol"/>
    <property type="evidence" value="ECO:0007669"/>
    <property type="project" value="TreeGrafter"/>
</dbReference>
<dbReference type="Pfam" id="PF18693">
    <property type="entry name" value="TRAM_2"/>
    <property type="match status" value="1"/>
</dbReference>
<proteinExistence type="inferred from homology"/>
<feature type="binding site" evidence="9">
    <location>
        <position position="52"/>
    </location>
    <ligand>
        <name>[4Fe-4S] cluster</name>
        <dbReference type="ChEBI" id="CHEBI:49883"/>
        <label>1</label>
    </ligand>
</feature>
<dbReference type="GO" id="GO:0006400">
    <property type="term" value="P:tRNA modification"/>
    <property type="evidence" value="ECO:0007669"/>
    <property type="project" value="InterPro"/>
</dbReference>
<feature type="domain" description="TRAM" evidence="11">
    <location>
        <begin position="376"/>
        <end position="444"/>
    </location>
</feature>
<feature type="binding site" evidence="9">
    <location>
        <position position="158"/>
    </location>
    <ligand>
        <name>[4Fe-4S] cluster</name>
        <dbReference type="ChEBI" id="CHEBI:49883"/>
        <label>2</label>
        <note>4Fe-4S-S-AdoMet</note>
    </ligand>
</feature>
<dbReference type="RefSeq" id="WP_002635544.1">
    <property type="nucleotide sequence ID" value="NZ_CP012109.1"/>
</dbReference>
<keyword evidence="7 9" id="KW-0408">Iron</keyword>
<dbReference type="Proteomes" id="UP000009026">
    <property type="component" value="Chromosome"/>
</dbReference>
<keyword evidence="14" id="KW-0689">Ribosomal protein</keyword>
<comment type="catalytic activity">
    <reaction evidence="9">
        <text>L-aspartate(89)-[ribosomal protein uS12]-hydrogen + (sulfur carrier)-SH + AH2 + 2 S-adenosyl-L-methionine = 3-methylsulfanyl-L-aspartate(89)-[ribosomal protein uS12]-hydrogen + (sulfur carrier)-H + 5'-deoxyadenosine + L-methionine + A + S-adenosyl-L-homocysteine + 2 H(+)</text>
        <dbReference type="Rhea" id="RHEA:37087"/>
        <dbReference type="Rhea" id="RHEA-COMP:10460"/>
        <dbReference type="Rhea" id="RHEA-COMP:10461"/>
        <dbReference type="Rhea" id="RHEA-COMP:14737"/>
        <dbReference type="Rhea" id="RHEA-COMP:14739"/>
        <dbReference type="ChEBI" id="CHEBI:13193"/>
        <dbReference type="ChEBI" id="CHEBI:15378"/>
        <dbReference type="ChEBI" id="CHEBI:17319"/>
        <dbReference type="ChEBI" id="CHEBI:17499"/>
        <dbReference type="ChEBI" id="CHEBI:29917"/>
        <dbReference type="ChEBI" id="CHEBI:29961"/>
        <dbReference type="ChEBI" id="CHEBI:57844"/>
        <dbReference type="ChEBI" id="CHEBI:57856"/>
        <dbReference type="ChEBI" id="CHEBI:59789"/>
        <dbReference type="ChEBI" id="CHEBI:64428"/>
        <dbReference type="ChEBI" id="CHEBI:73599"/>
        <dbReference type="EC" id="2.8.4.4"/>
    </reaction>
</comment>
<dbReference type="KEGG" id="mym:A176_005505"/>
<keyword evidence="15" id="KW-1185">Reference proteome</keyword>
<dbReference type="InterPro" id="IPR013848">
    <property type="entry name" value="Methylthiotransferase_N"/>
</dbReference>
<dbReference type="InterPro" id="IPR020612">
    <property type="entry name" value="Methylthiotransferase_CS"/>
</dbReference>
<dbReference type="SUPFAM" id="SSF102114">
    <property type="entry name" value="Radical SAM enzymes"/>
    <property type="match status" value="1"/>
</dbReference>
<feature type="region of interest" description="Disordered" evidence="10">
    <location>
        <begin position="445"/>
        <end position="476"/>
    </location>
</feature>
<evidence type="ECO:0000256" key="9">
    <source>
        <dbReference type="HAMAP-Rule" id="MF_01865"/>
    </source>
</evidence>
<reference evidence="14 15" key="1">
    <citation type="journal article" date="2016" name="PLoS ONE">
        <title>Complete Genome Sequence and Comparative Genomics of a Novel Myxobacterium Myxococcus hansupus.</title>
        <authorList>
            <person name="Sharma G."/>
            <person name="Narwani T."/>
            <person name="Subramanian S."/>
        </authorList>
    </citation>
    <scope>NUCLEOTIDE SEQUENCE [LARGE SCALE GENOMIC DNA]</scope>
    <source>
        <strain evidence="15">mixupus</strain>
    </source>
</reference>
<dbReference type="PROSITE" id="PS51449">
    <property type="entry name" value="MTTASE_N"/>
    <property type="match status" value="1"/>
</dbReference>
<evidence type="ECO:0000313" key="14">
    <source>
        <dbReference type="EMBL" id="AKQ68593.1"/>
    </source>
</evidence>
<dbReference type="CDD" id="cd01335">
    <property type="entry name" value="Radical_SAM"/>
    <property type="match status" value="1"/>
</dbReference>
<dbReference type="FunFam" id="3.80.30.20:FF:000001">
    <property type="entry name" value="tRNA-2-methylthio-N(6)-dimethylallyladenosine synthase 2"/>
    <property type="match status" value="1"/>
</dbReference>
<dbReference type="PATRIC" id="fig|1297742.4.peg.5600"/>
<evidence type="ECO:0000256" key="6">
    <source>
        <dbReference type="ARBA" id="ARBA00022723"/>
    </source>
</evidence>
<dbReference type="InterPro" id="IPR006638">
    <property type="entry name" value="Elp3/MiaA/NifB-like_rSAM"/>
</dbReference>
<dbReference type="InterPro" id="IPR058240">
    <property type="entry name" value="rSAM_sf"/>
</dbReference>
<comment type="cofactor">
    <cofactor evidence="9">
        <name>[4Fe-4S] cluster</name>
        <dbReference type="ChEBI" id="CHEBI:49883"/>
    </cofactor>
    <text evidence="9">Binds 2 [4Fe-4S] clusters. One cluster is coordinated with 3 cysteines and an exchangeable S-adenosyl-L-methionine.</text>
</comment>
<feature type="domain" description="Radical SAM core" evidence="13">
    <location>
        <begin position="144"/>
        <end position="373"/>
    </location>
</feature>
<feature type="compositionally biased region" description="Basic and acidic residues" evidence="10">
    <location>
        <begin position="445"/>
        <end position="455"/>
    </location>
</feature>
<evidence type="ECO:0000256" key="8">
    <source>
        <dbReference type="ARBA" id="ARBA00023014"/>
    </source>
</evidence>
<sequence>METTTPKSLYMMTLGCPKNRVDSEVMLGTLRHRGYTLVQEASDAQVIVVNTCAFIGPAKQESVDSILEMAELKKSGACKTLVVTGCLSQRYGDELSKEMPEVDHFLGTSAYAQIGDLLAAEASPRQVIPDPDYIHDANTPRINSMPKYTAYLKVSEGCDNACAFCIIPTLRGGQRSRTIDDVVAEAKQLAESGVQELNLVAQDLTAYGHDLPGRPKLHDLLKALVQVDVKWIRLHYAYPRVFPDELIDVMASEPKIARYLDMPVQHVSDKLLLSMKRGRNSEFLKGLLTKLRERVPGLVMRTSLIVGLPGETDEDFEMLKEFVKTQRFERLGVFQYSDEEGTAAYHLPDKVPQKTIERRWREVMAIQKRINREQNKKLVGKRLEVLVEGPAPETEHLLVGRHQGQAPDIDGMVYINDGMAYPGEIVTVEVTEAHDYDLVARVVERPDPKDRELTARDAPPAPVPLSKLQRPAPRAE</sequence>
<dbReference type="InterPro" id="IPR007197">
    <property type="entry name" value="rSAM"/>
</dbReference>
<dbReference type="EC" id="2.8.4.4" evidence="9"/>
<feature type="domain" description="MTTase N-terminal" evidence="12">
    <location>
        <begin position="7"/>
        <end position="123"/>
    </location>
</feature>
<dbReference type="PANTHER" id="PTHR43837:SF1">
    <property type="entry name" value="RIBOSOMAL PROTEIN US12 METHYLTHIOTRANSFERASE RIMO"/>
    <property type="match status" value="1"/>
</dbReference>
<dbReference type="SFLD" id="SFLDG01082">
    <property type="entry name" value="B12-binding_domain_containing"/>
    <property type="match status" value="1"/>
</dbReference>
<dbReference type="FunFam" id="3.40.50.12160:FF:000003">
    <property type="entry name" value="CDK5 regulatory subunit-associated protein 1"/>
    <property type="match status" value="1"/>
</dbReference>
<name>A0A0H4X3Z4_9BACT</name>
<dbReference type="InterPro" id="IPR005839">
    <property type="entry name" value="Methylthiotransferase"/>
</dbReference>